<name>A0ACC2NC98_9HYME</name>
<proteinExistence type="predicted"/>
<gene>
    <name evidence="1" type="ORF">QAD02_008922</name>
</gene>
<organism evidence="1 2">
    <name type="scientific">Eretmocerus hayati</name>
    <dbReference type="NCBI Taxonomy" id="131215"/>
    <lineage>
        <taxon>Eukaryota</taxon>
        <taxon>Metazoa</taxon>
        <taxon>Ecdysozoa</taxon>
        <taxon>Arthropoda</taxon>
        <taxon>Hexapoda</taxon>
        <taxon>Insecta</taxon>
        <taxon>Pterygota</taxon>
        <taxon>Neoptera</taxon>
        <taxon>Endopterygota</taxon>
        <taxon>Hymenoptera</taxon>
        <taxon>Apocrita</taxon>
        <taxon>Proctotrupomorpha</taxon>
        <taxon>Chalcidoidea</taxon>
        <taxon>Aphelinidae</taxon>
        <taxon>Aphelininae</taxon>
        <taxon>Eretmocerus</taxon>
    </lineage>
</organism>
<protein>
    <submittedName>
        <fullName evidence="1">Uncharacterized protein</fullName>
    </submittedName>
</protein>
<keyword evidence="2" id="KW-1185">Reference proteome</keyword>
<accession>A0ACC2NC98</accession>
<dbReference type="EMBL" id="CM056744">
    <property type="protein sequence ID" value="KAJ8667260.1"/>
    <property type="molecule type" value="Genomic_DNA"/>
</dbReference>
<comment type="caution">
    <text evidence="1">The sequence shown here is derived from an EMBL/GenBank/DDBJ whole genome shotgun (WGS) entry which is preliminary data.</text>
</comment>
<evidence type="ECO:0000313" key="1">
    <source>
        <dbReference type="EMBL" id="KAJ8667260.1"/>
    </source>
</evidence>
<dbReference type="Proteomes" id="UP001239111">
    <property type="component" value="Chromosome 4"/>
</dbReference>
<reference evidence="1" key="1">
    <citation type="submission" date="2023-04" db="EMBL/GenBank/DDBJ databases">
        <title>A chromosome-level genome assembly of the parasitoid wasp Eretmocerus hayati.</title>
        <authorList>
            <person name="Zhong Y."/>
            <person name="Liu S."/>
            <person name="Liu Y."/>
        </authorList>
    </citation>
    <scope>NUCLEOTIDE SEQUENCE</scope>
    <source>
        <strain evidence="1">ZJU_SS_LIU_2023</strain>
    </source>
</reference>
<evidence type="ECO:0000313" key="2">
    <source>
        <dbReference type="Proteomes" id="UP001239111"/>
    </source>
</evidence>
<sequence>MEFGRFSKRAFPVHRSHKVPKLKFFGFLLVHIIQRSYYKVAGKNYAGDSYTHTRSKRNKGGSAASIEDYPFMVSIRYAGGHTCGGSILSGNIILTARHCINNVYLNLDLLFVKVEDADINFKGSWHKVTSIIKHETYNEDDKGIGDVALLKIDEPILLNNLTSRTIELFGEQDNVQDYAYGISIGWGVVPTIVPIHDEEQNSSMLGTRIIERYPSKLRAVQLHIGSRNECSDLIPEANLDGQFCTFTLGKDACVGDSGGPFVIDGRQAGIVSWGLGCISNEQIGYFIDVAKYRKWIDEHVKILQES</sequence>